<dbReference type="CDD" id="cd00082">
    <property type="entry name" value="HisKA"/>
    <property type="match status" value="1"/>
</dbReference>
<dbReference type="Pfam" id="PF21085">
    <property type="entry name" value="CusS"/>
    <property type="match status" value="1"/>
</dbReference>
<evidence type="ECO:0000256" key="3">
    <source>
        <dbReference type="ARBA" id="ARBA00022475"/>
    </source>
</evidence>
<dbReference type="Gene3D" id="6.10.340.10">
    <property type="match status" value="1"/>
</dbReference>
<evidence type="ECO:0000256" key="10">
    <source>
        <dbReference type="ARBA" id="ARBA00022840"/>
    </source>
</evidence>
<dbReference type="CDD" id="cd06225">
    <property type="entry name" value="HAMP"/>
    <property type="match status" value="1"/>
</dbReference>
<dbReference type="GO" id="GO:0005524">
    <property type="term" value="F:ATP binding"/>
    <property type="evidence" value="ECO:0007669"/>
    <property type="project" value="UniProtKB-KW"/>
</dbReference>
<keyword evidence="3 14" id="KW-1003">Cell membrane</keyword>
<dbReference type="PRINTS" id="PR00344">
    <property type="entry name" value="BCTRLSENSOR"/>
</dbReference>
<dbReference type="Pfam" id="PF00512">
    <property type="entry name" value="HisKA"/>
    <property type="match status" value="1"/>
</dbReference>
<dbReference type="PROSITE" id="PS50109">
    <property type="entry name" value="HIS_KIN"/>
    <property type="match status" value="1"/>
</dbReference>
<evidence type="ECO:0000256" key="9">
    <source>
        <dbReference type="ARBA" id="ARBA00022777"/>
    </source>
</evidence>
<evidence type="ECO:0000256" key="8">
    <source>
        <dbReference type="ARBA" id="ARBA00022741"/>
    </source>
</evidence>
<reference evidence="17" key="1">
    <citation type="journal article" date="2020" name="mSystems">
        <title>Genome- and Community-Level Interaction Insights into Carbon Utilization and Element Cycling Functions of Hydrothermarchaeota in Hydrothermal Sediment.</title>
        <authorList>
            <person name="Zhou Z."/>
            <person name="Liu Y."/>
            <person name="Xu W."/>
            <person name="Pan J."/>
            <person name="Luo Z.H."/>
            <person name="Li M."/>
        </authorList>
    </citation>
    <scope>NUCLEOTIDE SEQUENCE [LARGE SCALE GENOMIC DNA]</scope>
    <source>
        <strain evidence="17">HyVt-346</strain>
    </source>
</reference>
<keyword evidence="4 14" id="KW-0997">Cell inner membrane</keyword>
<dbReference type="InterPro" id="IPR036097">
    <property type="entry name" value="HisK_dim/P_sf"/>
</dbReference>
<comment type="function">
    <text evidence="14">Member of a two-component regulatory system.</text>
</comment>
<evidence type="ECO:0000256" key="12">
    <source>
        <dbReference type="ARBA" id="ARBA00023012"/>
    </source>
</evidence>
<evidence type="ECO:0000256" key="11">
    <source>
        <dbReference type="ARBA" id="ARBA00022989"/>
    </source>
</evidence>
<dbReference type="SUPFAM" id="SSF55874">
    <property type="entry name" value="ATPase domain of HSP90 chaperone/DNA topoisomerase II/histidine kinase"/>
    <property type="match status" value="1"/>
</dbReference>
<evidence type="ECO:0000256" key="7">
    <source>
        <dbReference type="ARBA" id="ARBA00022692"/>
    </source>
</evidence>
<dbReference type="GO" id="GO:0005886">
    <property type="term" value="C:plasma membrane"/>
    <property type="evidence" value="ECO:0007669"/>
    <property type="project" value="UniProtKB-SubCell"/>
</dbReference>
<accession>A0A7V1D0L3</accession>
<keyword evidence="11 14" id="KW-1133">Transmembrane helix</keyword>
<evidence type="ECO:0000256" key="14">
    <source>
        <dbReference type="RuleBase" id="RU364088"/>
    </source>
</evidence>
<evidence type="ECO:0000256" key="1">
    <source>
        <dbReference type="ARBA" id="ARBA00000085"/>
    </source>
</evidence>
<name>A0A7V1D0L3_9GAMM</name>
<sequence>MSLNEKPLSLTMRVVLFVALTVIGCLTLVASLISSSINHHFLQQDSGELKVITQSVKSVLSKPYASEKNLRNALSQAVAGHHGVYYQVNTAQGRLIYKSTATDFSEFVLKVTTSNRFNQNNIVEWQKNTHTYRALVSDFSTEQQLYKITAAIDMSFHLHFLNQFQQSLWAIMFGSAVLILLVAWFAIHQGLNPIRGLSQKMHDIQTNKMDVRLDEGQVPIELVNMVQSFNAMLDRLQGEFIRLSNFSSDIAHELRTPLTNIITQTQVGLSKKRQSEEYQELLFSNLEELERLTKMVNDMLWLAKSQNGLIKPAQDILSSHEEIEVLFEYFDALAEESSLILHKAGENISFYCDKLHFRQLLSNLLSNAIRYAPKGSSITVCSEITSAEKVCICVSNTGEKIPSAHLPYLFDRFYRSDKSRQRHSDGAGLGLAIVKALAEANGGNVKVCSNDQNTCFNVYLNLFKFI</sequence>
<dbReference type="PROSITE" id="PS51257">
    <property type="entry name" value="PROKAR_LIPOPROTEIN"/>
    <property type="match status" value="1"/>
</dbReference>
<dbReference type="InterPro" id="IPR004358">
    <property type="entry name" value="Sig_transdc_His_kin-like_C"/>
</dbReference>
<comment type="catalytic activity">
    <reaction evidence="1 14">
        <text>ATP + protein L-histidine = ADP + protein N-phospho-L-histidine.</text>
        <dbReference type="EC" id="2.7.13.3"/>
    </reaction>
</comment>
<dbReference type="NCBIfam" id="TIGR01386">
    <property type="entry name" value="cztS_silS_copS"/>
    <property type="match status" value="1"/>
</dbReference>
<dbReference type="SMART" id="SM00387">
    <property type="entry name" value="HATPase_c"/>
    <property type="match status" value="1"/>
</dbReference>
<dbReference type="EC" id="2.7.13.3" evidence="14"/>
<dbReference type="PANTHER" id="PTHR45436:SF15">
    <property type="entry name" value="SENSOR HISTIDINE KINASE CUSS"/>
    <property type="match status" value="1"/>
</dbReference>
<dbReference type="AlphaFoldDB" id="A0A7V1D0L3"/>
<dbReference type="Gene3D" id="1.10.287.130">
    <property type="match status" value="1"/>
</dbReference>
<comment type="subcellular location">
    <subcellularLocation>
        <location evidence="2">Cell inner membrane</location>
        <topology evidence="2">Multi-pass membrane protein</topology>
    </subcellularLocation>
</comment>
<comment type="caution">
    <text evidence="17">The sequence shown here is derived from an EMBL/GenBank/DDBJ whole genome shotgun (WGS) entry which is preliminary data.</text>
</comment>
<keyword evidence="8 14" id="KW-0547">Nucleotide-binding</keyword>
<dbReference type="Proteomes" id="UP000886188">
    <property type="component" value="Unassembled WGS sequence"/>
</dbReference>
<evidence type="ECO:0000256" key="2">
    <source>
        <dbReference type="ARBA" id="ARBA00004429"/>
    </source>
</evidence>
<dbReference type="InterPro" id="IPR003594">
    <property type="entry name" value="HATPase_dom"/>
</dbReference>
<keyword evidence="13 14" id="KW-0472">Membrane</keyword>
<dbReference type="PROSITE" id="PS50885">
    <property type="entry name" value="HAMP"/>
    <property type="match status" value="1"/>
</dbReference>
<evidence type="ECO:0000259" key="16">
    <source>
        <dbReference type="PROSITE" id="PS50885"/>
    </source>
</evidence>
<dbReference type="InterPro" id="IPR006290">
    <property type="entry name" value="CztS_silS_copS"/>
</dbReference>
<dbReference type="PANTHER" id="PTHR45436">
    <property type="entry name" value="SENSOR HISTIDINE KINASE YKOH"/>
    <property type="match status" value="1"/>
</dbReference>
<dbReference type="InterPro" id="IPR003660">
    <property type="entry name" value="HAMP_dom"/>
</dbReference>
<dbReference type="SMART" id="SM00388">
    <property type="entry name" value="HisKA"/>
    <property type="match status" value="1"/>
</dbReference>
<dbReference type="SUPFAM" id="SSF47384">
    <property type="entry name" value="Homodimeric domain of signal transducing histidine kinase"/>
    <property type="match status" value="1"/>
</dbReference>
<evidence type="ECO:0000256" key="4">
    <source>
        <dbReference type="ARBA" id="ARBA00022519"/>
    </source>
</evidence>
<evidence type="ECO:0000259" key="15">
    <source>
        <dbReference type="PROSITE" id="PS50109"/>
    </source>
</evidence>
<feature type="transmembrane region" description="Helical" evidence="14">
    <location>
        <begin position="12"/>
        <end position="33"/>
    </location>
</feature>
<dbReference type="FunFam" id="1.10.287.130:FF:000001">
    <property type="entry name" value="Two-component sensor histidine kinase"/>
    <property type="match status" value="1"/>
</dbReference>
<gene>
    <name evidence="17" type="ORF">ENH88_15080</name>
</gene>
<evidence type="ECO:0000256" key="5">
    <source>
        <dbReference type="ARBA" id="ARBA00022553"/>
    </source>
</evidence>
<feature type="domain" description="Histidine kinase" evidence="15">
    <location>
        <begin position="249"/>
        <end position="464"/>
    </location>
</feature>
<dbReference type="Pfam" id="PF02518">
    <property type="entry name" value="HATPase_c"/>
    <property type="match status" value="1"/>
</dbReference>
<dbReference type="InterPro" id="IPR036890">
    <property type="entry name" value="HATPase_C_sf"/>
</dbReference>
<keyword evidence="6 14" id="KW-0808">Transferase</keyword>
<protein>
    <recommendedName>
        <fullName evidence="14">Sensor protein</fullName>
        <ecNumber evidence="14">2.7.13.3</ecNumber>
    </recommendedName>
</protein>
<organism evidence="17">
    <name type="scientific">Pseudoalteromonas prydzensis</name>
    <dbReference type="NCBI Taxonomy" id="182141"/>
    <lineage>
        <taxon>Bacteria</taxon>
        <taxon>Pseudomonadati</taxon>
        <taxon>Pseudomonadota</taxon>
        <taxon>Gammaproteobacteria</taxon>
        <taxon>Alteromonadales</taxon>
        <taxon>Pseudoalteromonadaceae</taxon>
        <taxon>Pseudoalteromonas</taxon>
    </lineage>
</organism>
<evidence type="ECO:0000313" key="17">
    <source>
        <dbReference type="EMBL" id="HEA17732.1"/>
    </source>
</evidence>
<keyword evidence="9 14" id="KW-0418">Kinase</keyword>
<keyword evidence="10 14" id="KW-0067">ATP-binding</keyword>
<dbReference type="Gene3D" id="3.30.565.10">
    <property type="entry name" value="Histidine kinase-like ATPase, C-terminal domain"/>
    <property type="match status" value="1"/>
</dbReference>
<dbReference type="GO" id="GO:0000155">
    <property type="term" value="F:phosphorelay sensor kinase activity"/>
    <property type="evidence" value="ECO:0007669"/>
    <property type="project" value="InterPro"/>
</dbReference>
<evidence type="ECO:0000256" key="6">
    <source>
        <dbReference type="ARBA" id="ARBA00022679"/>
    </source>
</evidence>
<dbReference type="InterPro" id="IPR050428">
    <property type="entry name" value="TCS_sensor_his_kinase"/>
</dbReference>
<dbReference type="InterPro" id="IPR003661">
    <property type="entry name" value="HisK_dim/P_dom"/>
</dbReference>
<keyword evidence="12 14" id="KW-0902">Two-component regulatory system</keyword>
<dbReference type="InterPro" id="IPR005467">
    <property type="entry name" value="His_kinase_dom"/>
</dbReference>
<dbReference type="InterPro" id="IPR048590">
    <property type="entry name" value="CusS-like_sensor"/>
</dbReference>
<proteinExistence type="predicted"/>
<feature type="domain" description="HAMP" evidence="16">
    <location>
        <begin position="188"/>
        <end position="241"/>
    </location>
</feature>
<keyword evidence="5" id="KW-0597">Phosphoprotein</keyword>
<feature type="transmembrane region" description="Helical" evidence="14">
    <location>
        <begin position="168"/>
        <end position="187"/>
    </location>
</feature>
<evidence type="ECO:0000256" key="13">
    <source>
        <dbReference type="ARBA" id="ARBA00023136"/>
    </source>
</evidence>
<dbReference type="RefSeq" id="WP_182758720.1">
    <property type="nucleotide sequence ID" value="NZ_DRGM01000158.1"/>
</dbReference>
<dbReference type="Pfam" id="PF00672">
    <property type="entry name" value="HAMP"/>
    <property type="match status" value="1"/>
</dbReference>
<dbReference type="EMBL" id="DRGM01000158">
    <property type="protein sequence ID" value="HEA17732.1"/>
    <property type="molecule type" value="Genomic_DNA"/>
</dbReference>
<keyword evidence="7 14" id="KW-0812">Transmembrane</keyword>